<accession>A0A319B3K0</accession>
<feature type="compositionally biased region" description="Low complexity" evidence="1">
    <location>
        <begin position="145"/>
        <end position="157"/>
    </location>
</feature>
<dbReference type="EMBL" id="KZ821631">
    <property type="protein sequence ID" value="PYH67089.1"/>
    <property type="molecule type" value="Genomic_DNA"/>
</dbReference>
<evidence type="ECO:0000313" key="3">
    <source>
        <dbReference type="Proteomes" id="UP000248405"/>
    </source>
</evidence>
<reference evidence="2" key="1">
    <citation type="submission" date="2016-12" db="EMBL/GenBank/DDBJ databases">
        <title>The genomes of Aspergillus section Nigri reveals drivers in fungal speciation.</title>
        <authorList>
            <consortium name="DOE Joint Genome Institute"/>
            <person name="Vesth T.C."/>
            <person name="Nybo J."/>
            <person name="Theobald S."/>
            <person name="Brandl J."/>
            <person name="Frisvad J.C."/>
            <person name="Nielsen K.F."/>
            <person name="Lyhne E.K."/>
            <person name="Kogle M.E."/>
            <person name="Kuo A."/>
            <person name="Riley R."/>
            <person name="Clum A."/>
            <person name="Nolan M."/>
            <person name="Lipzen A."/>
            <person name="Salamov A."/>
            <person name="Henrissat B."/>
            <person name="Wiebenga A."/>
            <person name="De Vries R.P."/>
            <person name="Grigoriev I.V."/>
            <person name="Mortensen U.H."/>
            <person name="Andersen M.R."/>
            <person name="Baker S.E."/>
        </authorList>
    </citation>
    <scope>NUCLEOTIDE SEQUENCE [LARGE SCALE GENOMIC DNA]</scope>
    <source>
        <strain evidence="2">CBS 113365</strain>
    </source>
</reference>
<gene>
    <name evidence="2" type="ORF">BO88DRAFT_489430</name>
</gene>
<dbReference type="OrthoDB" id="10391418at2759"/>
<feature type="compositionally biased region" description="Polar residues" evidence="1">
    <location>
        <begin position="16"/>
        <end position="32"/>
    </location>
</feature>
<organism evidence="2 3">
    <name type="scientific">Aspergillus vadensis (strain CBS 113365 / IMI 142717 / IBT 24658)</name>
    <dbReference type="NCBI Taxonomy" id="1448311"/>
    <lineage>
        <taxon>Eukaryota</taxon>
        <taxon>Fungi</taxon>
        <taxon>Dikarya</taxon>
        <taxon>Ascomycota</taxon>
        <taxon>Pezizomycotina</taxon>
        <taxon>Eurotiomycetes</taxon>
        <taxon>Eurotiomycetidae</taxon>
        <taxon>Eurotiales</taxon>
        <taxon>Aspergillaceae</taxon>
        <taxon>Aspergillus</taxon>
        <taxon>Aspergillus subgen. Circumdati</taxon>
    </lineage>
</organism>
<dbReference type="Proteomes" id="UP000248405">
    <property type="component" value="Unassembled WGS sequence"/>
</dbReference>
<sequence>MAIPGRGPNVVGGTQGANSNHSGQSQAVSQQRKPAIQSVQHDRVSDVAQTDHVVHVPRARQAHNEGEQNQVSQRVPHHRASESSQSNHIRASPQNHYQEDQNQAIQPTPSNGGSQSTQTNDVSERFQHQEQQRPAIKQEKESQNEEQQQRAPQQARGRNNRRRITDQCLRQRRGITRSTSGIVPPRSQHERRRKVSLLSVLPMIMEPLQQTRSVSQSRVIKQE</sequence>
<dbReference type="GeneID" id="37217293"/>
<keyword evidence="3" id="KW-1185">Reference proteome</keyword>
<name>A0A319B3K0_ASPVC</name>
<feature type="compositionally biased region" description="Polar residues" evidence="1">
    <location>
        <begin position="82"/>
        <end position="121"/>
    </location>
</feature>
<dbReference type="AlphaFoldDB" id="A0A319B3K0"/>
<proteinExistence type="predicted"/>
<feature type="compositionally biased region" description="Basic and acidic residues" evidence="1">
    <location>
        <begin position="122"/>
        <end position="143"/>
    </location>
</feature>
<feature type="region of interest" description="Disordered" evidence="1">
    <location>
        <begin position="1"/>
        <end position="193"/>
    </location>
</feature>
<protein>
    <submittedName>
        <fullName evidence="2">Uncharacterized protein</fullName>
    </submittedName>
</protein>
<evidence type="ECO:0000313" key="2">
    <source>
        <dbReference type="EMBL" id="PYH67089.1"/>
    </source>
</evidence>
<dbReference type="RefSeq" id="XP_025560883.1">
    <property type="nucleotide sequence ID" value="XM_025712701.1"/>
</dbReference>
<evidence type="ECO:0000256" key="1">
    <source>
        <dbReference type="SAM" id="MobiDB-lite"/>
    </source>
</evidence>